<keyword evidence="3" id="KW-0408">Iron</keyword>
<dbReference type="AlphaFoldDB" id="A0A657Q0G4"/>
<keyword evidence="2" id="KW-0479">Metal-binding</keyword>
<dbReference type="EMBL" id="PQCO01000304">
    <property type="protein sequence ID" value="PUD98476.1"/>
    <property type="molecule type" value="Genomic_DNA"/>
</dbReference>
<dbReference type="Proteomes" id="UP000250928">
    <property type="component" value="Unassembled WGS sequence"/>
</dbReference>
<dbReference type="InterPro" id="IPR042216">
    <property type="entry name" value="MitoNEET_CISD"/>
</dbReference>
<dbReference type="GO" id="GO:0005737">
    <property type="term" value="C:cytoplasm"/>
    <property type="evidence" value="ECO:0007669"/>
    <property type="project" value="UniProtKB-ARBA"/>
</dbReference>
<dbReference type="PANTHER" id="PTHR46491:SF3">
    <property type="entry name" value="CDGSH IRON-SULFUR DOMAIN-CONTAINING PROTEIN 3, MITOCHONDRIAL"/>
    <property type="match status" value="1"/>
</dbReference>
<organism evidence="6 7">
    <name type="scientific">Candidatus Sedimenticola endophacoides</name>
    <dbReference type="NCBI Taxonomy" id="2548426"/>
    <lineage>
        <taxon>Bacteria</taxon>
        <taxon>Pseudomonadati</taxon>
        <taxon>Pseudomonadota</taxon>
        <taxon>Gammaproteobacteria</taxon>
        <taxon>Chromatiales</taxon>
        <taxon>Sedimenticolaceae</taxon>
        <taxon>Sedimenticola</taxon>
    </lineage>
</organism>
<dbReference type="GO" id="GO:0046872">
    <property type="term" value="F:metal ion binding"/>
    <property type="evidence" value="ECO:0007669"/>
    <property type="project" value="UniProtKB-KW"/>
</dbReference>
<evidence type="ECO:0000256" key="4">
    <source>
        <dbReference type="ARBA" id="ARBA00023014"/>
    </source>
</evidence>
<feature type="domain" description="Iron-binding zinc finger CDGSH type" evidence="5">
    <location>
        <begin position="10"/>
        <end position="47"/>
    </location>
</feature>
<accession>A0A657Q0G4</accession>
<evidence type="ECO:0000256" key="3">
    <source>
        <dbReference type="ARBA" id="ARBA00023004"/>
    </source>
</evidence>
<dbReference type="Pfam" id="PF09360">
    <property type="entry name" value="zf-CDGSH"/>
    <property type="match status" value="2"/>
</dbReference>
<comment type="caution">
    <text evidence="6">The sequence shown here is derived from an EMBL/GenBank/DDBJ whole genome shotgun (WGS) entry which is preliminary data.</text>
</comment>
<name>A0A657Q0G4_9GAMM</name>
<dbReference type="InterPro" id="IPR018967">
    <property type="entry name" value="FeS-contain_CDGSH-typ"/>
</dbReference>
<reference evidence="6 7" key="1">
    <citation type="submission" date="2018-01" db="EMBL/GenBank/DDBJ databases">
        <title>Novel co-symbiosis in the lucinid bivalve Phacoides pectinatus.</title>
        <authorList>
            <person name="Lim S.J."/>
            <person name="Davis B.G."/>
            <person name="Gill D.E."/>
            <person name="Engel A.S."/>
            <person name="Anderson L.C."/>
            <person name="Campbell B.J."/>
        </authorList>
    </citation>
    <scope>NUCLEOTIDE SEQUENCE [LARGE SCALE GENOMIC DNA]</scope>
    <source>
        <strain evidence="6">N3_P5</strain>
    </source>
</reference>
<keyword evidence="1" id="KW-0001">2Fe-2S</keyword>
<proteinExistence type="predicted"/>
<feature type="domain" description="Iron-binding zinc finger CDGSH type" evidence="5">
    <location>
        <begin position="48"/>
        <end position="79"/>
    </location>
</feature>
<gene>
    <name evidence="6" type="ORF">C3L24_12725</name>
</gene>
<evidence type="ECO:0000259" key="5">
    <source>
        <dbReference type="SMART" id="SM00704"/>
    </source>
</evidence>
<keyword evidence="4" id="KW-0411">Iron-sulfur</keyword>
<dbReference type="GO" id="GO:0051537">
    <property type="term" value="F:2 iron, 2 sulfur cluster binding"/>
    <property type="evidence" value="ECO:0007669"/>
    <property type="project" value="UniProtKB-KW"/>
</dbReference>
<dbReference type="SMART" id="SM00704">
    <property type="entry name" value="ZnF_CDGSH"/>
    <property type="match status" value="2"/>
</dbReference>
<dbReference type="Gene3D" id="3.40.5.90">
    <property type="entry name" value="CDGSH iron-sulfur domain, mitoNEET-type"/>
    <property type="match status" value="2"/>
</dbReference>
<protein>
    <submittedName>
        <fullName evidence="6">Iron-binding protein</fullName>
    </submittedName>
</protein>
<dbReference type="InterPro" id="IPR052950">
    <property type="entry name" value="CISD"/>
</dbReference>
<evidence type="ECO:0000313" key="6">
    <source>
        <dbReference type="EMBL" id="PUD98476.1"/>
    </source>
</evidence>
<evidence type="ECO:0000256" key="1">
    <source>
        <dbReference type="ARBA" id="ARBA00022714"/>
    </source>
</evidence>
<sequence>MRDQPVINKKGPFPVELEKGKDYYWCACGHSKRQPFCDGSHHATDMTPVAFVAERDGTAYLCGCKHSKNPPYCDGSHNQL</sequence>
<evidence type="ECO:0000256" key="2">
    <source>
        <dbReference type="ARBA" id="ARBA00022723"/>
    </source>
</evidence>
<evidence type="ECO:0000313" key="7">
    <source>
        <dbReference type="Proteomes" id="UP000250928"/>
    </source>
</evidence>
<dbReference type="PANTHER" id="PTHR46491">
    <property type="entry name" value="CDGSH IRON SULFUR DOMAIN PROTEIN HOMOLOG"/>
    <property type="match status" value="1"/>
</dbReference>